<dbReference type="Gene3D" id="1.20.140.10">
    <property type="entry name" value="Butyryl-CoA Dehydrogenase, subunit A, domain 3"/>
    <property type="match status" value="1"/>
</dbReference>
<dbReference type="InterPro" id="IPR053998">
    <property type="entry name" value="ACDH-11_C"/>
</dbReference>
<dbReference type="InterPro" id="IPR041504">
    <property type="entry name" value="AidB_N"/>
</dbReference>
<dbReference type="Pfam" id="PF22217">
    <property type="entry name" value="ACDH-11_C"/>
    <property type="match status" value="1"/>
</dbReference>
<feature type="domain" description="Adaptive response protein AidB N-terminal" evidence="8">
    <location>
        <begin position="86"/>
        <end position="234"/>
    </location>
</feature>
<proteinExistence type="inferred from homology"/>
<dbReference type="InterPro" id="IPR009075">
    <property type="entry name" value="AcylCo_DH/oxidase_C"/>
</dbReference>
<dbReference type="PANTHER" id="PTHR42707">
    <property type="entry name" value="ACYL-COA DEHYDROGENASE"/>
    <property type="match status" value="1"/>
</dbReference>
<feature type="domain" description="Acyl-CoA oxidase/dehydrogenase middle" evidence="7">
    <location>
        <begin position="244"/>
        <end position="347"/>
    </location>
</feature>
<evidence type="ECO:0000313" key="10">
    <source>
        <dbReference type="Ensembl" id="ENSPKIP00000025720.1"/>
    </source>
</evidence>
<dbReference type="Pfam" id="PF18158">
    <property type="entry name" value="AidB_N"/>
    <property type="match status" value="1"/>
</dbReference>
<evidence type="ECO:0000256" key="2">
    <source>
        <dbReference type="ARBA" id="ARBA00022630"/>
    </source>
</evidence>
<keyword evidence="3 5" id="KW-0274">FAD</keyword>
<dbReference type="Gene3D" id="2.40.110.20">
    <property type="match status" value="1"/>
</dbReference>
<protein>
    <recommendedName>
        <fullName evidence="12">Acyl-CoA dehydrogenase family, member 11</fullName>
    </recommendedName>
</protein>
<dbReference type="InterPro" id="IPR052904">
    <property type="entry name" value="Acyl-CoA_dehydrogenase-like"/>
</dbReference>
<sequence>MVFHSVMTFDLLHIFSFQAYVASLPRVGRSLRPSPGRGRLLSGSSTAFSVRGRPRTFEVHREAAEQPIFFRSSIGSFFQERPQISNPFYEDALLQKYLKRNLPFEVKDAIKADLARFGERLVSEVDALGRQCEKNPPHLQQYDAWGHRVDRIFTCPAWNRMKEISAQEGLIAAGYERVHGEWSRVYQMSKIYLYSPSAGLYTCPLAMTDGAAKVIESLGMTEITENAFQRLTSRDPQQFWTSGQWMTERKGGSDVGSGTETIAHKQADGTYKLYGYKWFTSATDANMTLTLARVADPEGHTLQGSRGLSLFFATLRDEKGELKGIEVQRLKDKLGTRQVPTAELLLDGFPAHRISAEGRGVASIASMLTITRIHNTVSAVAAMRRIIQLGREYAKKRFVFGKFLKEHSLHVQTMARMEVETRAAFLLMMEVCRLLGREENGLASPLELHLLRLLTPVAKLYTGKQAVSVVSEGLECFGGQGYMEDTGLPTMLRDAQVLTIWEGTTNILSLDVLRCMIKSHGQVLEAFFTDVKEKLRTAKGKSALRPAVTAIDGALIRLGSFVQTSTQRLPSYTELAARDLAFSIARIYMGALMVDQAAWEGASQTDIYATLRWCEQDLCCVATKEQNGCYDSESPAADTALVYEGMPGP</sequence>
<keyword evidence="2 5" id="KW-0285">Flavoprotein</keyword>
<evidence type="ECO:0000259" key="9">
    <source>
        <dbReference type="Pfam" id="PF22217"/>
    </source>
</evidence>
<dbReference type="GeneTree" id="ENSGT00640000091701"/>
<evidence type="ECO:0000256" key="5">
    <source>
        <dbReference type="RuleBase" id="RU362125"/>
    </source>
</evidence>
<evidence type="ECO:0000259" key="6">
    <source>
        <dbReference type="Pfam" id="PF00441"/>
    </source>
</evidence>
<name>A0A3B3S6C9_9TELE</name>
<evidence type="ECO:0000256" key="3">
    <source>
        <dbReference type="ARBA" id="ARBA00022827"/>
    </source>
</evidence>
<dbReference type="SUPFAM" id="SSF47203">
    <property type="entry name" value="Acyl-CoA dehydrogenase C-terminal domain-like"/>
    <property type="match status" value="1"/>
</dbReference>
<accession>A0A3B3S6C9</accession>
<dbReference type="GO" id="GO:0003995">
    <property type="term" value="F:acyl-CoA dehydrogenase activity"/>
    <property type="evidence" value="ECO:0007669"/>
    <property type="project" value="TreeGrafter"/>
</dbReference>
<dbReference type="STRING" id="1676925.ENSPKIP00000025720"/>
<dbReference type="Pfam" id="PF02770">
    <property type="entry name" value="Acyl-CoA_dh_M"/>
    <property type="match status" value="1"/>
</dbReference>
<dbReference type="AlphaFoldDB" id="A0A3B3S6C9"/>
<comment type="similarity">
    <text evidence="1 5">Belongs to the acyl-CoA dehydrogenase family.</text>
</comment>
<dbReference type="Pfam" id="PF00441">
    <property type="entry name" value="Acyl-CoA_dh_1"/>
    <property type="match status" value="1"/>
</dbReference>
<keyword evidence="4 5" id="KW-0560">Oxidoreductase</keyword>
<feature type="domain" description="Acyl-CoA dehydrogenase/oxidase C-terminal" evidence="6">
    <location>
        <begin position="358"/>
        <end position="514"/>
    </location>
</feature>
<dbReference type="InterPro" id="IPR009100">
    <property type="entry name" value="AcylCoA_DH/oxidase_NM_dom_sf"/>
</dbReference>
<evidence type="ECO:0000256" key="4">
    <source>
        <dbReference type="ARBA" id="ARBA00023002"/>
    </source>
</evidence>
<dbReference type="PANTHER" id="PTHR42707:SF2">
    <property type="entry name" value="ACD11 DEHYDROGENASE"/>
    <property type="match status" value="1"/>
</dbReference>
<evidence type="ECO:0000313" key="11">
    <source>
        <dbReference type="Proteomes" id="UP000261540"/>
    </source>
</evidence>
<dbReference type="SUPFAM" id="SSF56645">
    <property type="entry name" value="Acyl-CoA dehydrogenase NM domain-like"/>
    <property type="match status" value="1"/>
</dbReference>
<comment type="cofactor">
    <cofactor evidence="5">
        <name>FAD</name>
        <dbReference type="ChEBI" id="CHEBI:57692"/>
    </cofactor>
</comment>
<dbReference type="Gene3D" id="6.10.250.600">
    <property type="match status" value="1"/>
</dbReference>
<evidence type="ECO:0000259" key="7">
    <source>
        <dbReference type="Pfam" id="PF02770"/>
    </source>
</evidence>
<reference evidence="10" key="1">
    <citation type="submission" date="2025-08" db="UniProtKB">
        <authorList>
            <consortium name="Ensembl"/>
        </authorList>
    </citation>
    <scope>IDENTIFICATION</scope>
</reference>
<keyword evidence="11" id="KW-1185">Reference proteome</keyword>
<organism evidence="10 11">
    <name type="scientific">Paramormyrops kingsleyae</name>
    <dbReference type="NCBI Taxonomy" id="1676925"/>
    <lineage>
        <taxon>Eukaryota</taxon>
        <taxon>Metazoa</taxon>
        <taxon>Chordata</taxon>
        <taxon>Craniata</taxon>
        <taxon>Vertebrata</taxon>
        <taxon>Euteleostomi</taxon>
        <taxon>Actinopterygii</taxon>
        <taxon>Neopterygii</taxon>
        <taxon>Teleostei</taxon>
        <taxon>Osteoglossocephala</taxon>
        <taxon>Osteoglossomorpha</taxon>
        <taxon>Osteoglossiformes</taxon>
        <taxon>Mormyridae</taxon>
        <taxon>Paramormyrops</taxon>
    </lineage>
</organism>
<dbReference type="InterPro" id="IPR006091">
    <property type="entry name" value="Acyl-CoA_Oxase/DH_mid-dom"/>
</dbReference>
<evidence type="ECO:0000259" key="8">
    <source>
        <dbReference type="Pfam" id="PF18158"/>
    </source>
</evidence>
<dbReference type="Ensembl" id="ENSPKIT00000006462.1">
    <property type="protein sequence ID" value="ENSPKIP00000025720.1"/>
    <property type="gene ID" value="ENSPKIG00000008488.1"/>
</dbReference>
<feature type="domain" description="Acyl-CoA dehydrogenase 11-like C-terminal" evidence="9">
    <location>
        <begin position="522"/>
        <end position="643"/>
    </location>
</feature>
<evidence type="ECO:0008006" key="12">
    <source>
        <dbReference type="Google" id="ProtNLM"/>
    </source>
</evidence>
<dbReference type="InterPro" id="IPR036250">
    <property type="entry name" value="AcylCo_DH-like_C"/>
</dbReference>
<evidence type="ECO:0000256" key="1">
    <source>
        <dbReference type="ARBA" id="ARBA00009347"/>
    </source>
</evidence>
<reference evidence="10" key="2">
    <citation type="submission" date="2025-09" db="UniProtKB">
        <authorList>
            <consortium name="Ensembl"/>
        </authorList>
    </citation>
    <scope>IDENTIFICATION</scope>
</reference>
<dbReference type="Proteomes" id="UP000261540">
    <property type="component" value="Unplaced"/>
</dbReference>